<comment type="caution">
    <text evidence="3">The sequence shown here is derived from an EMBL/GenBank/DDBJ whole genome shotgun (WGS) entry which is preliminary data.</text>
</comment>
<dbReference type="EMBL" id="PUHR01000038">
    <property type="protein sequence ID" value="KAG0669572.1"/>
    <property type="molecule type" value="Genomic_DNA"/>
</dbReference>
<keyword evidence="4" id="KW-1185">Reference proteome</keyword>
<organism evidence="3 4">
    <name type="scientific">Maudiozyma exigua</name>
    <name type="common">Yeast</name>
    <name type="synonym">Kazachstania exigua</name>
    <dbReference type="NCBI Taxonomy" id="34358"/>
    <lineage>
        <taxon>Eukaryota</taxon>
        <taxon>Fungi</taxon>
        <taxon>Dikarya</taxon>
        <taxon>Ascomycota</taxon>
        <taxon>Saccharomycotina</taxon>
        <taxon>Saccharomycetes</taxon>
        <taxon>Saccharomycetales</taxon>
        <taxon>Saccharomycetaceae</taxon>
        <taxon>Maudiozyma</taxon>
    </lineage>
</organism>
<dbReference type="OrthoDB" id="64915at2759"/>
<dbReference type="GO" id="GO:0016491">
    <property type="term" value="F:oxidoreductase activity"/>
    <property type="evidence" value="ECO:0007669"/>
    <property type="project" value="TreeGrafter"/>
</dbReference>
<dbReference type="InterPro" id="IPR000683">
    <property type="entry name" value="Gfo/Idh/MocA-like_OxRdtase_N"/>
</dbReference>
<dbReference type="Gene3D" id="3.40.50.720">
    <property type="entry name" value="NAD(P)-binding Rossmann-like Domain"/>
    <property type="match status" value="1"/>
</dbReference>
<dbReference type="Gene3D" id="3.30.360.10">
    <property type="entry name" value="Dihydrodipicolinate Reductase, domain 2"/>
    <property type="match status" value="1"/>
</dbReference>
<dbReference type="PANTHER" id="PTHR42840">
    <property type="entry name" value="NAD(P)-BINDING ROSSMANN-FOLD SUPERFAMILY PROTEIN-RELATED"/>
    <property type="match status" value="1"/>
</dbReference>
<dbReference type="Pfam" id="PF01408">
    <property type="entry name" value="GFO_IDH_MocA"/>
    <property type="match status" value="1"/>
</dbReference>
<evidence type="ECO:0000259" key="2">
    <source>
        <dbReference type="Pfam" id="PF02894"/>
    </source>
</evidence>
<dbReference type="SUPFAM" id="SSF51735">
    <property type="entry name" value="NAD(P)-binding Rossmann-fold domains"/>
    <property type="match status" value="1"/>
</dbReference>
<protein>
    <recommendedName>
        <fullName evidence="5">Gfo/Idh/MocA-like oxidoreductase N-terminal domain-containing protein</fullName>
    </recommendedName>
</protein>
<feature type="domain" description="Gfo/Idh/MocA-like oxidoreductase N-terminal" evidence="1">
    <location>
        <begin position="6"/>
        <end position="123"/>
    </location>
</feature>
<sequence>MSSTPLNVGIVGTGIFARDDHLPAYQKNSEHFNVVAVFNRTRSKALDFAKLANVPEDKVYSTLDDIMSDPHVDYIDALLPVQYNVQTLQKAIEYNKPMIMEKPIAATMEQAREFVELTDKTDLPIAIAENWLNLSIVYEAKKHIQRIGKIVGFTHTFTGPNSKTGKYKATSWRQHAENLGGSLSDGGVHQIAILTDLLGDFESVSAFTTKVDTNDQMPDAFFASIKLKSGAVGNYTYGTRFGATKKSISMKIYGQEGSVLLQLNNRDAPVIRVNIGDCKENAKEEEVYTINQDDTYGIAGEMLNFYEAVTKKNKNIIRANPRTAFHHLACIDAMLKSSDDNGNNVKVETI</sequence>
<evidence type="ECO:0000259" key="1">
    <source>
        <dbReference type="Pfam" id="PF01408"/>
    </source>
</evidence>
<dbReference type="InterPro" id="IPR036291">
    <property type="entry name" value="NAD(P)-bd_dom_sf"/>
</dbReference>
<dbReference type="PANTHER" id="PTHR42840:SF5">
    <property type="entry name" value="NAD(P)-BINDING ROSSMANN-FOLD SUPERFAMILY PROTEIN"/>
    <property type="match status" value="1"/>
</dbReference>
<gene>
    <name evidence="3" type="ORF">C6P45_003562</name>
</gene>
<dbReference type="GO" id="GO:0000166">
    <property type="term" value="F:nucleotide binding"/>
    <property type="evidence" value="ECO:0007669"/>
    <property type="project" value="InterPro"/>
</dbReference>
<evidence type="ECO:0008006" key="5">
    <source>
        <dbReference type="Google" id="ProtNLM"/>
    </source>
</evidence>
<name>A0A9P7BAB6_MAUEX</name>
<feature type="domain" description="Gfo/Idh/MocA-like oxidoreductase C-terminal" evidence="2">
    <location>
        <begin position="142"/>
        <end position="345"/>
    </location>
</feature>
<dbReference type="GO" id="GO:0006740">
    <property type="term" value="P:NADPH regeneration"/>
    <property type="evidence" value="ECO:0007669"/>
    <property type="project" value="TreeGrafter"/>
</dbReference>
<dbReference type="Proteomes" id="UP000750334">
    <property type="component" value="Unassembled WGS sequence"/>
</dbReference>
<dbReference type="AlphaFoldDB" id="A0A9P7BAB6"/>
<dbReference type="InterPro" id="IPR004104">
    <property type="entry name" value="Gfo/Idh/MocA-like_OxRdtase_C"/>
</dbReference>
<evidence type="ECO:0000313" key="4">
    <source>
        <dbReference type="Proteomes" id="UP000750334"/>
    </source>
</evidence>
<dbReference type="SUPFAM" id="SSF55347">
    <property type="entry name" value="Glyceraldehyde-3-phosphate dehydrogenase-like, C-terminal domain"/>
    <property type="match status" value="1"/>
</dbReference>
<dbReference type="GO" id="GO:0005737">
    <property type="term" value="C:cytoplasm"/>
    <property type="evidence" value="ECO:0007669"/>
    <property type="project" value="TreeGrafter"/>
</dbReference>
<dbReference type="Pfam" id="PF02894">
    <property type="entry name" value="GFO_IDH_MocA_C"/>
    <property type="match status" value="1"/>
</dbReference>
<accession>A0A9P7BAB6</accession>
<evidence type="ECO:0000313" key="3">
    <source>
        <dbReference type="EMBL" id="KAG0669572.1"/>
    </source>
</evidence>
<proteinExistence type="predicted"/>
<reference evidence="3 4" key="1">
    <citation type="submission" date="2020-11" db="EMBL/GenBank/DDBJ databases">
        <title>Kefir isolates.</title>
        <authorList>
            <person name="Marcisauskas S."/>
            <person name="Kim Y."/>
            <person name="Blasche S."/>
        </authorList>
    </citation>
    <scope>NUCLEOTIDE SEQUENCE [LARGE SCALE GENOMIC DNA]</scope>
    <source>
        <strain evidence="3 4">OG2</strain>
    </source>
</reference>